<dbReference type="PANTHER" id="PTHR11969:SF99">
    <property type="entry name" value="MAX-BINDING PROTEIN MNT"/>
    <property type="match status" value="1"/>
</dbReference>
<sequence>MGILLDRLQTTLARCAKEYPSSEKSFPTEPVSPISNSVAATPFTSASTVASKGVLLQQQQNAAPAAVATAMAYVPERGGVVHSSNDVTSSTVASYALSNGSSAASVIVTTLPSFSPTPSLTFTFTTPTAVNQMAPLLKLSPPVRLPSVPSVRHQTSSLVIQQQQQQQQQQQPPLPLQQQQQQRHHAPSYSPPPHLPPPSSSSAAARPLPLHQHQPQPPTQLPQSHQAPLSNAVSTITSLSQQRSFADRTAAAADMKRKLSNSGTREVHNKLEKNRRAHLKECFELLKNQVPAIQDEKKPSNLTILRTAIRYVQPCTCSKQKPLSAWGQRSAISTFHRDYDRRQAADLASSSPLV</sequence>
<keyword evidence="4" id="KW-0804">Transcription</keyword>
<dbReference type="GO" id="GO:0000978">
    <property type="term" value="F:RNA polymerase II cis-regulatory region sequence-specific DNA binding"/>
    <property type="evidence" value="ECO:0007669"/>
    <property type="project" value="TreeGrafter"/>
</dbReference>
<evidence type="ECO:0000256" key="3">
    <source>
        <dbReference type="ARBA" id="ARBA00023125"/>
    </source>
</evidence>
<dbReference type="GO" id="GO:0046983">
    <property type="term" value="F:protein dimerization activity"/>
    <property type="evidence" value="ECO:0007669"/>
    <property type="project" value="InterPro"/>
</dbReference>
<dbReference type="SMART" id="SM00353">
    <property type="entry name" value="HLH"/>
    <property type="match status" value="1"/>
</dbReference>
<feature type="compositionally biased region" description="Polar residues" evidence="6">
    <location>
        <begin position="227"/>
        <end position="244"/>
    </location>
</feature>
<dbReference type="PANTHER" id="PTHR11969">
    <property type="entry name" value="MAX DIMERIZATION, MAD"/>
    <property type="match status" value="1"/>
</dbReference>
<evidence type="ECO:0000313" key="8">
    <source>
        <dbReference type="EMBL" id="KAK7595499.1"/>
    </source>
</evidence>
<evidence type="ECO:0000256" key="4">
    <source>
        <dbReference type="ARBA" id="ARBA00023163"/>
    </source>
</evidence>
<reference evidence="8 9" key="1">
    <citation type="submission" date="2024-03" db="EMBL/GenBank/DDBJ databases">
        <title>Adaptation during the transition from Ophiocordyceps entomopathogen to insect associate is accompanied by gene loss and intensified selection.</title>
        <authorList>
            <person name="Ward C.M."/>
            <person name="Onetto C.A."/>
            <person name="Borneman A.R."/>
        </authorList>
    </citation>
    <scope>NUCLEOTIDE SEQUENCE [LARGE SCALE GENOMIC DNA]</scope>
    <source>
        <strain evidence="8">AWRI1</strain>
        <tissue evidence="8">Single Adult Female</tissue>
    </source>
</reference>
<dbReference type="InterPro" id="IPR011598">
    <property type="entry name" value="bHLH_dom"/>
</dbReference>
<evidence type="ECO:0000256" key="1">
    <source>
        <dbReference type="ARBA" id="ARBA00004123"/>
    </source>
</evidence>
<keyword evidence="5" id="KW-0539">Nucleus</keyword>
<comment type="caution">
    <text evidence="8">The sequence shown here is derived from an EMBL/GenBank/DDBJ whole genome shotgun (WGS) entry which is preliminary data.</text>
</comment>
<evidence type="ECO:0000256" key="5">
    <source>
        <dbReference type="ARBA" id="ARBA00023242"/>
    </source>
</evidence>
<gene>
    <name evidence="8" type="ORF">V9T40_013324</name>
</gene>
<feature type="domain" description="BHLH" evidence="7">
    <location>
        <begin position="263"/>
        <end position="315"/>
    </location>
</feature>
<evidence type="ECO:0000256" key="2">
    <source>
        <dbReference type="ARBA" id="ARBA00023015"/>
    </source>
</evidence>
<proteinExistence type="predicted"/>
<dbReference type="Proteomes" id="UP001367676">
    <property type="component" value="Unassembled WGS sequence"/>
</dbReference>
<name>A0AAN9Y5Z9_9HEMI</name>
<keyword evidence="9" id="KW-1185">Reference proteome</keyword>
<dbReference type="PROSITE" id="PS50888">
    <property type="entry name" value="BHLH"/>
    <property type="match status" value="1"/>
</dbReference>
<feature type="compositionally biased region" description="Low complexity" evidence="6">
    <location>
        <begin position="200"/>
        <end position="214"/>
    </location>
</feature>
<dbReference type="Gene3D" id="4.10.280.10">
    <property type="entry name" value="Helix-loop-helix DNA-binding domain"/>
    <property type="match status" value="1"/>
</dbReference>
<feature type="compositionally biased region" description="Low complexity" evidence="6">
    <location>
        <begin position="161"/>
        <end position="181"/>
    </location>
</feature>
<comment type="subcellular location">
    <subcellularLocation>
        <location evidence="1">Nucleus</location>
    </subcellularLocation>
</comment>
<dbReference type="SUPFAM" id="SSF47459">
    <property type="entry name" value="HLH, helix-loop-helix DNA-binding domain"/>
    <property type="match status" value="1"/>
</dbReference>
<dbReference type="EMBL" id="JBBCAQ010000018">
    <property type="protein sequence ID" value="KAK7595499.1"/>
    <property type="molecule type" value="Genomic_DNA"/>
</dbReference>
<dbReference type="AlphaFoldDB" id="A0AAN9Y5Z9"/>
<keyword evidence="2" id="KW-0805">Transcription regulation</keyword>
<dbReference type="InterPro" id="IPR036638">
    <property type="entry name" value="HLH_DNA-bd_sf"/>
</dbReference>
<protein>
    <recommendedName>
        <fullName evidence="7">BHLH domain-containing protein</fullName>
    </recommendedName>
</protein>
<evidence type="ECO:0000313" key="9">
    <source>
        <dbReference type="Proteomes" id="UP001367676"/>
    </source>
</evidence>
<evidence type="ECO:0000259" key="7">
    <source>
        <dbReference type="PROSITE" id="PS50888"/>
    </source>
</evidence>
<feature type="compositionally biased region" description="Pro residues" evidence="6">
    <location>
        <begin position="189"/>
        <end position="199"/>
    </location>
</feature>
<evidence type="ECO:0000256" key="6">
    <source>
        <dbReference type="SAM" id="MobiDB-lite"/>
    </source>
</evidence>
<organism evidence="8 9">
    <name type="scientific">Parthenolecanium corni</name>
    <dbReference type="NCBI Taxonomy" id="536013"/>
    <lineage>
        <taxon>Eukaryota</taxon>
        <taxon>Metazoa</taxon>
        <taxon>Ecdysozoa</taxon>
        <taxon>Arthropoda</taxon>
        <taxon>Hexapoda</taxon>
        <taxon>Insecta</taxon>
        <taxon>Pterygota</taxon>
        <taxon>Neoptera</taxon>
        <taxon>Paraneoptera</taxon>
        <taxon>Hemiptera</taxon>
        <taxon>Sternorrhyncha</taxon>
        <taxon>Coccoidea</taxon>
        <taxon>Coccidae</taxon>
        <taxon>Parthenolecanium</taxon>
    </lineage>
</organism>
<dbReference type="Pfam" id="PF00010">
    <property type="entry name" value="HLH"/>
    <property type="match status" value="1"/>
</dbReference>
<keyword evidence="3" id="KW-0238">DNA-binding</keyword>
<accession>A0AAN9Y5Z9</accession>
<dbReference type="GO" id="GO:0005634">
    <property type="term" value="C:nucleus"/>
    <property type="evidence" value="ECO:0007669"/>
    <property type="project" value="UniProtKB-SubCell"/>
</dbReference>
<feature type="region of interest" description="Disordered" evidence="6">
    <location>
        <begin position="147"/>
        <end position="268"/>
    </location>
</feature>
<dbReference type="GO" id="GO:0000981">
    <property type="term" value="F:DNA-binding transcription factor activity, RNA polymerase II-specific"/>
    <property type="evidence" value="ECO:0007669"/>
    <property type="project" value="TreeGrafter"/>
</dbReference>